<gene>
    <name evidence="4" type="ORF">BKA00_006029</name>
</gene>
<dbReference type="EMBL" id="JACHMQ010000001">
    <property type="protein sequence ID" value="MBB6399115.1"/>
    <property type="molecule type" value="Genomic_DNA"/>
</dbReference>
<dbReference type="Gene3D" id="2.60.120.200">
    <property type="match status" value="1"/>
</dbReference>
<comment type="caution">
    <text evidence="4">The sequence shown here is derived from an EMBL/GenBank/DDBJ whole genome shotgun (WGS) entry which is preliminary data.</text>
</comment>
<organism evidence="4 5">
    <name type="scientific">Actinomadura coerulea</name>
    <dbReference type="NCBI Taxonomy" id="46159"/>
    <lineage>
        <taxon>Bacteria</taxon>
        <taxon>Bacillati</taxon>
        <taxon>Actinomycetota</taxon>
        <taxon>Actinomycetes</taxon>
        <taxon>Streptosporangiales</taxon>
        <taxon>Thermomonosporaceae</taxon>
        <taxon>Actinomadura</taxon>
    </lineage>
</organism>
<evidence type="ECO:0000313" key="4">
    <source>
        <dbReference type="EMBL" id="MBB6399115.1"/>
    </source>
</evidence>
<evidence type="ECO:0000259" key="3">
    <source>
        <dbReference type="SMART" id="SM00560"/>
    </source>
</evidence>
<dbReference type="AlphaFoldDB" id="A0A7X0G5Q3"/>
<dbReference type="SMART" id="SM00560">
    <property type="entry name" value="LamGL"/>
    <property type="match status" value="1"/>
</dbReference>
<accession>A0A7X0G5Q3</accession>
<feature type="domain" description="LamG-like jellyroll fold" evidence="3">
    <location>
        <begin position="77"/>
        <end position="211"/>
    </location>
</feature>
<reference evidence="4 5" key="1">
    <citation type="submission" date="2020-08" db="EMBL/GenBank/DDBJ databases">
        <title>Sequencing the genomes of 1000 actinobacteria strains.</title>
        <authorList>
            <person name="Klenk H.-P."/>
        </authorList>
    </citation>
    <scope>NUCLEOTIDE SEQUENCE [LARGE SCALE GENOMIC DNA]</scope>
    <source>
        <strain evidence="4 5">DSM 43675</strain>
    </source>
</reference>
<evidence type="ECO:0000256" key="1">
    <source>
        <dbReference type="ARBA" id="ARBA00022729"/>
    </source>
</evidence>
<proteinExistence type="predicted"/>
<dbReference type="Proteomes" id="UP000546324">
    <property type="component" value="Unassembled WGS sequence"/>
</dbReference>
<dbReference type="SUPFAM" id="SSF49899">
    <property type="entry name" value="Concanavalin A-like lectins/glucanases"/>
    <property type="match status" value="1"/>
</dbReference>
<name>A0A7X0G5Q3_9ACTN</name>
<dbReference type="Pfam" id="PF13385">
    <property type="entry name" value="Laminin_G_3"/>
    <property type="match status" value="1"/>
</dbReference>
<sequence length="222" mass="23604">MTRALPEVIPVLIAHWTFDAGTVDGRRAADTAGAAPAAELAEGARIVPGRDGEALSLGEHDRAVIPGAPQLVLSQVFGFGLAFFVRVDEGPTGEWRSVLYKPVAENDARGLGLWLYPDEMRLRVQLFTVKGPHYVDSRTRLTAGDWAHIAFVVDTGGMALYVGGEQDSAVALEHPVVTPAGPIYLGREPAKPGFGGLIDDLRVYASALGHEAVRSLADQPDG</sequence>
<dbReference type="RefSeq" id="WP_185030793.1">
    <property type="nucleotide sequence ID" value="NZ_JACHMQ010000001.1"/>
</dbReference>
<protein>
    <recommendedName>
        <fullName evidence="3">LamG-like jellyroll fold domain-containing protein</fullName>
    </recommendedName>
</protein>
<dbReference type="InterPro" id="IPR013320">
    <property type="entry name" value="ConA-like_dom_sf"/>
</dbReference>
<evidence type="ECO:0000313" key="5">
    <source>
        <dbReference type="Proteomes" id="UP000546324"/>
    </source>
</evidence>
<keyword evidence="2" id="KW-1015">Disulfide bond</keyword>
<keyword evidence="5" id="KW-1185">Reference proteome</keyword>
<keyword evidence="1" id="KW-0732">Signal</keyword>
<dbReference type="InterPro" id="IPR006558">
    <property type="entry name" value="LamG-like"/>
</dbReference>
<evidence type="ECO:0000256" key="2">
    <source>
        <dbReference type="ARBA" id="ARBA00023157"/>
    </source>
</evidence>